<dbReference type="InterPro" id="IPR000210">
    <property type="entry name" value="BTB/POZ_dom"/>
</dbReference>
<dbReference type="InterPro" id="IPR008974">
    <property type="entry name" value="TRAF-like"/>
</dbReference>
<proteinExistence type="predicted"/>
<dbReference type="Proteomes" id="UP001642540">
    <property type="component" value="Unassembled WGS sequence"/>
</dbReference>
<dbReference type="PANTHER" id="PTHR24413">
    <property type="entry name" value="SPECKLE-TYPE POZ PROTEIN"/>
    <property type="match status" value="1"/>
</dbReference>
<dbReference type="SUPFAM" id="SSF49599">
    <property type="entry name" value="TRAF domain-like"/>
    <property type="match status" value="1"/>
</dbReference>
<dbReference type="Pfam" id="PF00651">
    <property type="entry name" value="BTB"/>
    <property type="match status" value="1"/>
</dbReference>
<dbReference type="Gene3D" id="3.30.710.10">
    <property type="entry name" value="Potassium Channel Kv1.1, Chain A"/>
    <property type="match status" value="1"/>
</dbReference>
<keyword evidence="3" id="KW-1185">Reference proteome</keyword>
<organism evidence="2 3">
    <name type="scientific">Orchesella dallaii</name>
    <dbReference type="NCBI Taxonomy" id="48710"/>
    <lineage>
        <taxon>Eukaryota</taxon>
        <taxon>Metazoa</taxon>
        <taxon>Ecdysozoa</taxon>
        <taxon>Arthropoda</taxon>
        <taxon>Hexapoda</taxon>
        <taxon>Collembola</taxon>
        <taxon>Entomobryomorpha</taxon>
        <taxon>Entomobryoidea</taxon>
        <taxon>Orchesellidae</taxon>
        <taxon>Orchesellinae</taxon>
        <taxon>Orchesella</taxon>
    </lineage>
</organism>
<gene>
    <name evidence="2" type="ORF">ODALV1_LOCUS16340</name>
</gene>
<dbReference type="SMART" id="SM00225">
    <property type="entry name" value="BTB"/>
    <property type="match status" value="1"/>
</dbReference>
<dbReference type="InterPro" id="IPR011333">
    <property type="entry name" value="SKP1/BTB/POZ_sf"/>
</dbReference>
<evidence type="ECO:0000313" key="2">
    <source>
        <dbReference type="EMBL" id="CAL8114160.1"/>
    </source>
</evidence>
<dbReference type="SUPFAM" id="SSF54695">
    <property type="entry name" value="POZ domain"/>
    <property type="match status" value="1"/>
</dbReference>
<comment type="caution">
    <text evidence="2">The sequence shown here is derived from an EMBL/GenBank/DDBJ whole genome shotgun (WGS) entry which is preliminary data.</text>
</comment>
<feature type="domain" description="BTB" evidence="1">
    <location>
        <begin position="246"/>
        <end position="313"/>
    </location>
</feature>
<accession>A0ABP1QXN0</accession>
<dbReference type="PROSITE" id="PS50097">
    <property type="entry name" value="BTB"/>
    <property type="match status" value="1"/>
</dbReference>
<dbReference type="EMBL" id="CAXLJM020000049">
    <property type="protein sequence ID" value="CAL8114160.1"/>
    <property type="molecule type" value="Genomic_DNA"/>
</dbReference>
<name>A0ABP1QXN0_9HEXA</name>
<dbReference type="Gene3D" id="2.60.210.10">
    <property type="entry name" value="Apoptosis, Tumor Necrosis Factor Receptor Associated Protein 2, Chain A"/>
    <property type="match status" value="1"/>
</dbReference>
<reference evidence="2 3" key="1">
    <citation type="submission" date="2024-08" db="EMBL/GenBank/DDBJ databases">
        <authorList>
            <person name="Cucini C."/>
            <person name="Frati F."/>
        </authorList>
    </citation>
    <scope>NUCLEOTIDE SEQUENCE [LARGE SCALE GENOMIC DNA]</scope>
</reference>
<evidence type="ECO:0000259" key="1">
    <source>
        <dbReference type="PROSITE" id="PS50097"/>
    </source>
</evidence>
<sequence>MDMATCTSSVVWNSKSFSWNINNFSEICGLKHFKEDGMVDNVNADARTPHDPDEYKCLLDIDFVQSPFIDVGSKEYGTKGLWLIKLMKSAEDSNSIDLHMELTQMGNEFGDISFLLTPSECFFKYRITIIGSDGLPAVEKDNDTIIYLKSGSCWCEPGMIKMDFLKDNAENVLYEDVLKLKIDIFVLGDLHHSDPKTVLASIDSNFLRTKKRKISVTVDSTELINTQQLVLSKQILSTLWKTRLNSDAILACGDSQFSVHKSVVACASPVFLAAFTHNMTENEESRITITDIGSSTLELLLRFIYCDTKPTEPEWKNVDRLTDLLNAAEKYQILPLKVLCFSKLCDELTLNNAAQITVLVYLFEPEDYIRKFVYQYVVNNIAILKTMENFTAKVKENPAAFTPLLLLLGE</sequence>
<evidence type="ECO:0000313" key="3">
    <source>
        <dbReference type="Proteomes" id="UP001642540"/>
    </source>
</evidence>
<protein>
    <recommendedName>
        <fullName evidence="1">BTB domain-containing protein</fullName>
    </recommendedName>
</protein>